<name>A0A328KMX2_9LACT</name>
<gene>
    <name evidence="2" type="ORF">B8A44_00360</name>
</gene>
<dbReference type="EMBL" id="NAQV01000001">
    <property type="protein sequence ID" value="RAN65366.1"/>
    <property type="molecule type" value="Genomic_DNA"/>
</dbReference>
<evidence type="ECO:0000313" key="2">
    <source>
        <dbReference type="EMBL" id="RAN65366.1"/>
    </source>
</evidence>
<accession>A0A328KMX2</accession>
<keyword evidence="1" id="KW-0472">Membrane</keyword>
<dbReference type="Pfam" id="PF04854">
    <property type="entry name" value="DUF624"/>
    <property type="match status" value="1"/>
</dbReference>
<comment type="caution">
    <text evidence="2">The sequence shown here is derived from an EMBL/GenBank/DDBJ whole genome shotgun (WGS) entry which is preliminary data.</text>
</comment>
<dbReference type="InterPro" id="IPR006938">
    <property type="entry name" value="DUF624"/>
</dbReference>
<evidence type="ECO:0000313" key="3">
    <source>
        <dbReference type="Proteomes" id="UP000249099"/>
    </source>
</evidence>
<feature type="transmembrane region" description="Helical" evidence="1">
    <location>
        <begin position="117"/>
        <end position="140"/>
    </location>
</feature>
<evidence type="ECO:0000256" key="1">
    <source>
        <dbReference type="SAM" id="Phobius"/>
    </source>
</evidence>
<dbReference type="Proteomes" id="UP000249099">
    <property type="component" value="Unassembled WGS sequence"/>
</dbReference>
<organism evidence="2 3">
    <name type="scientific">Dolosigranulum pigrum</name>
    <dbReference type="NCBI Taxonomy" id="29394"/>
    <lineage>
        <taxon>Bacteria</taxon>
        <taxon>Bacillati</taxon>
        <taxon>Bacillota</taxon>
        <taxon>Bacilli</taxon>
        <taxon>Lactobacillales</taxon>
        <taxon>Carnobacteriaceae</taxon>
        <taxon>Dolosigranulum</taxon>
    </lineage>
</organism>
<sequence length="214" mass="24185">MSTQGKKGPGKFTTFLTNIGGWIADAFLLHIYIIFGTLKGGIILGLFPALTAGVKVLLSWILDPYAKHENFRVFHQSWQKNFKLANLVGYTVAVLYTFLGIDWYVNKTHIESVGLGYALIAVMVGVVFLTSYIFTIMSSFDVSYKETLKQSFFLSLATPMHTLAGLFGLFAVYHIIYAFPFIGVFFGFTLFLLPLAWFNHTGFNRVEQYKRDNL</sequence>
<dbReference type="RefSeq" id="WP_112789669.1">
    <property type="nucleotide sequence ID" value="NZ_NAQV01000001.1"/>
</dbReference>
<proteinExistence type="predicted"/>
<keyword evidence="1" id="KW-0812">Transmembrane</keyword>
<feature type="transmembrane region" description="Helical" evidence="1">
    <location>
        <begin position="179"/>
        <end position="198"/>
    </location>
</feature>
<dbReference type="AlphaFoldDB" id="A0A328KMX2"/>
<evidence type="ECO:0008006" key="4">
    <source>
        <dbReference type="Google" id="ProtNLM"/>
    </source>
</evidence>
<feature type="transmembrane region" description="Helical" evidence="1">
    <location>
        <begin position="12"/>
        <end position="35"/>
    </location>
</feature>
<feature type="transmembrane region" description="Helical" evidence="1">
    <location>
        <begin position="84"/>
        <end position="105"/>
    </location>
</feature>
<feature type="transmembrane region" description="Helical" evidence="1">
    <location>
        <begin position="152"/>
        <end position="173"/>
    </location>
</feature>
<keyword evidence="1" id="KW-1133">Transmembrane helix</keyword>
<feature type="transmembrane region" description="Helical" evidence="1">
    <location>
        <begin position="41"/>
        <end position="63"/>
    </location>
</feature>
<protein>
    <recommendedName>
        <fullName evidence="4">DUF624 domain-containing protein</fullName>
    </recommendedName>
</protein>
<reference evidence="2 3" key="1">
    <citation type="submission" date="2017-03" db="EMBL/GenBank/DDBJ databases">
        <title>wgs assembly of Dolosigranulum pigrum KPL CDC strains.</title>
        <authorList>
            <person name="Brugger S.D."/>
            <person name="Pettigrew M."/>
            <person name="Kong Y."/>
            <person name="Lemon K.P."/>
        </authorList>
    </citation>
    <scope>NUCLEOTIDE SEQUENCE [LARGE SCALE GENOMIC DNA]</scope>
    <source>
        <strain evidence="2 3">KPL1931_CDC4294-98</strain>
    </source>
</reference>